<accession>A0AAD8PEZ1</accession>
<dbReference type="AlphaFoldDB" id="A0AAD8PEZ1"/>
<organism evidence="2 3">
    <name type="scientific">Babesia gibsoni</name>
    <dbReference type="NCBI Taxonomy" id="33632"/>
    <lineage>
        <taxon>Eukaryota</taxon>
        <taxon>Sar</taxon>
        <taxon>Alveolata</taxon>
        <taxon>Apicomplexa</taxon>
        <taxon>Aconoidasida</taxon>
        <taxon>Piroplasmida</taxon>
        <taxon>Babesiidae</taxon>
        <taxon>Babesia</taxon>
    </lineage>
</organism>
<evidence type="ECO:0000313" key="3">
    <source>
        <dbReference type="Proteomes" id="UP001230268"/>
    </source>
</evidence>
<sequence length="183" mass="20853">METCTSALLSKVSETMNCIFDSCRPPKKHDDLSNEEEDSNATESRKEELKQLVGIFAARAQTFIPCTRIQLETETFVKSQYRLDSELRVLTVQTEDKVLDIPLANVKAVYGFHDTEGTEHQGELMKLDIIKGLDDTQKERLAVVEFVHDGREGQIMLMEEEVHSSDAFITVMRMLMIHATKEN</sequence>
<keyword evidence="3" id="KW-1185">Reference proteome</keyword>
<proteinExistence type="predicted"/>
<reference evidence="2" key="1">
    <citation type="submission" date="2023-08" db="EMBL/GenBank/DDBJ databases">
        <title>Draft sequence of the Babesia gibsoni genome.</title>
        <authorList>
            <person name="Yamagishi J.Y."/>
            <person name="Xuan X.X."/>
        </authorList>
    </citation>
    <scope>NUCLEOTIDE SEQUENCE</scope>
    <source>
        <strain evidence="2">Azabu</strain>
    </source>
</reference>
<comment type="caution">
    <text evidence="2">The sequence shown here is derived from an EMBL/GenBank/DDBJ whole genome shotgun (WGS) entry which is preliminary data.</text>
</comment>
<feature type="region of interest" description="Disordered" evidence="1">
    <location>
        <begin position="26"/>
        <end position="45"/>
    </location>
</feature>
<evidence type="ECO:0000256" key="1">
    <source>
        <dbReference type="SAM" id="MobiDB-lite"/>
    </source>
</evidence>
<gene>
    <name evidence="2" type="ORF">BgAZ_209680</name>
</gene>
<dbReference type="Proteomes" id="UP001230268">
    <property type="component" value="Unassembled WGS sequence"/>
</dbReference>
<protein>
    <submittedName>
        <fullName evidence="2">Uncharacterized protein</fullName>
    </submittedName>
</protein>
<evidence type="ECO:0000313" key="2">
    <source>
        <dbReference type="EMBL" id="KAK1444092.1"/>
    </source>
</evidence>
<dbReference type="EMBL" id="JAVEPI010000002">
    <property type="protein sequence ID" value="KAK1444092.1"/>
    <property type="molecule type" value="Genomic_DNA"/>
</dbReference>
<name>A0AAD8PEZ1_BABGI</name>